<evidence type="ECO:0000256" key="2">
    <source>
        <dbReference type="SAM" id="MobiDB-lite"/>
    </source>
</evidence>
<keyword evidence="5" id="KW-1185">Reference proteome</keyword>
<dbReference type="OrthoDB" id="3265858at2759"/>
<organism evidence="4 5">
    <name type="scientific">Pholiota conissans</name>
    <dbReference type="NCBI Taxonomy" id="109636"/>
    <lineage>
        <taxon>Eukaryota</taxon>
        <taxon>Fungi</taxon>
        <taxon>Dikarya</taxon>
        <taxon>Basidiomycota</taxon>
        <taxon>Agaricomycotina</taxon>
        <taxon>Agaricomycetes</taxon>
        <taxon>Agaricomycetidae</taxon>
        <taxon>Agaricales</taxon>
        <taxon>Agaricineae</taxon>
        <taxon>Strophariaceae</taxon>
        <taxon>Pholiota</taxon>
    </lineage>
</organism>
<evidence type="ECO:0000313" key="4">
    <source>
        <dbReference type="EMBL" id="KAF9480887.1"/>
    </source>
</evidence>
<dbReference type="EMBL" id="MU155187">
    <property type="protein sequence ID" value="KAF9480887.1"/>
    <property type="molecule type" value="Genomic_DNA"/>
</dbReference>
<feature type="domain" description="DUF6697" evidence="3">
    <location>
        <begin position="162"/>
        <end position="365"/>
    </location>
</feature>
<feature type="compositionally biased region" description="Low complexity" evidence="2">
    <location>
        <begin position="478"/>
        <end position="499"/>
    </location>
</feature>
<comment type="caution">
    <text evidence="4">The sequence shown here is derived from an EMBL/GenBank/DDBJ whole genome shotgun (WGS) entry which is preliminary data.</text>
</comment>
<dbReference type="InterPro" id="IPR016024">
    <property type="entry name" value="ARM-type_fold"/>
</dbReference>
<accession>A0A9P5Z4D8</accession>
<evidence type="ECO:0000313" key="5">
    <source>
        <dbReference type="Proteomes" id="UP000807469"/>
    </source>
</evidence>
<protein>
    <recommendedName>
        <fullName evidence="3">DUF6697 domain-containing protein</fullName>
    </recommendedName>
</protein>
<dbReference type="SUPFAM" id="SSF48371">
    <property type="entry name" value="ARM repeat"/>
    <property type="match status" value="1"/>
</dbReference>
<feature type="region of interest" description="Disordered" evidence="2">
    <location>
        <begin position="371"/>
        <end position="499"/>
    </location>
</feature>
<keyword evidence="1" id="KW-0175">Coiled coil</keyword>
<dbReference type="Proteomes" id="UP000807469">
    <property type="component" value="Unassembled WGS sequence"/>
</dbReference>
<dbReference type="Pfam" id="PF20411">
    <property type="entry name" value="DUF6697"/>
    <property type="match status" value="1"/>
</dbReference>
<gene>
    <name evidence="4" type="ORF">BDN70DRAFT_931371</name>
</gene>
<feature type="coiled-coil region" evidence="1">
    <location>
        <begin position="38"/>
        <end position="72"/>
    </location>
</feature>
<reference evidence="4" key="1">
    <citation type="submission" date="2020-11" db="EMBL/GenBank/DDBJ databases">
        <authorList>
            <consortium name="DOE Joint Genome Institute"/>
            <person name="Ahrendt S."/>
            <person name="Riley R."/>
            <person name="Andreopoulos W."/>
            <person name="Labutti K."/>
            <person name="Pangilinan J."/>
            <person name="Ruiz-Duenas F.J."/>
            <person name="Barrasa J.M."/>
            <person name="Sanchez-Garcia M."/>
            <person name="Camarero S."/>
            <person name="Miyauchi S."/>
            <person name="Serrano A."/>
            <person name="Linde D."/>
            <person name="Babiker R."/>
            <person name="Drula E."/>
            <person name="Ayuso-Fernandez I."/>
            <person name="Pacheco R."/>
            <person name="Padilla G."/>
            <person name="Ferreira P."/>
            <person name="Barriuso J."/>
            <person name="Kellner H."/>
            <person name="Castanera R."/>
            <person name="Alfaro M."/>
            <person name="Ramirez L."/>
            <person name="Pisabarro A.G."/>
            <person name="Kuo A."/>
            <person name="Tritt A."/>
            <person name="Lipzen A."/>
            <person name="He G."/>
            <person name="Yan M."/>
            <person name="Ng V."/>
            <person name="Cullen D."/>
            <person name="Martin F."/>
            <person name="Rosso M.-N."/>
            <person name="Henrissat B."/>
            <person name="Hibbett D."/>
            <person name="Martinez A.T."/>
            <person name="Grigoriev I.V."/>
        </authorList>
    </citation>
    <scope>NUCLEOTIDE SEQUENCE</scope>
    <source>
        <strain evidence="4">CIRM-BRFM 674</strain>
    </source>
</reference>
<proteinExistence type="predicted"/>
<evidence type="ECO:0000259" key="3">
    <source>
        <dbReference type="Pfam" id="PF20411"/>
    </source>
</evidence>
<feature type="compositionally biased region" description="Low complexity" evidence="2">
    <location>
        <begin position="443"/>
        <end position="452"/>
    </location>
</feature>
<sequence length="499" mass="55996">MSNLNLSDTENRIQSFQSRLRSDYAAKIQEVAKLTDVVAKLQTQLLDVEYENNVLRQELVTAKKEIDELRKGKEGAATNERGVHLQLANLSTSTQPPTLSLKRERSPSLDINWDIPSKKVKGLERAERPDKAAFLLPKNLIREYLQEEAAIPVSPSALAPEVPRLFLKKIYGGNGGRLLASCGKNNPSGKKKNRHMVFADLELNPHMPSTAGTSGIVLAFPIQISTKSPWSLFCARNIETGRQVCTYTGEYKTEFVGKMTAQCFREQSYQTKLHWARQILNEGKRFNIFRVIRARIALRLASVIPIEHKAKNGIVKKEALAIKKGKGLPLSEDNIITAFSNEEEQIDIFRMTCVNYDHVFANDIKTRFAKESAPKGKTGKRKNRPINEGGADEEEEEEEEEKEEEAEEDGEDGDEDDEDDEDEEDEDEEDEDDEEVIGDKDASSQTTTTSVSANQKNQNIHALLRVLQAQQAEREYSDSCSENSSRSSRVSSGSDSESQ</sequence>
<dbReference type="InterPro" id="IPR046520">
    <property type="entry name" value="DUF6697"/>
</dbReference>
<evidence type="ECO:0000256" key="1">
    <source>
        <dbReference type="SAM" id="Coils"/>
    </source>
</evidence>
<dbReference type="AlphaFoldDB" id="A0A9P5Z4D8"/>
<name>A0A9P5Z4D8_9AGAR</name>
<feature type="compositionally biased region" description="Acidic residues" evidence="2">
    <location>
        <begin position="390"/>
        <end position="436"/>
    </location>
</feature>